<dbReference type="HAMAP" id="MF_04007">
    <property type="entry name" value="HSV_DNBI"/>
    <property type="match status" value="1"/>
</dbReference>
<reference evidence="4" key="2">
    <citation type="journal article" date="1996" name="Science">
        <title>Molecular mimicry of human cytokine and cytokine response pathway genes by KSHV.</title>
        <authorList>
            <person name="Moore P.S."/>
            <person name="Boshoff C."/>
            <person name="Weiss R.A."/>
            <person name="Chang Y."/>
        </authorList>
    </citation>
    <scope>NUCLEOTIDE SEQUENCE</scope>
</reference>
<evidence type="ECO:0000256" key="3">
    <source>
        <dbReference type="ARBA" id="ARBA00023125"/>
    </source>
</evidence>
<keyword evidence="2" id="KW-0235">DNA replication</keyword>
<reference evidence="4" key="3">
    <citation type="submission" date="1997-05" db="EMBL/GenBank/DDBJ databases">
        <authorList>
            <person name="Russo J.J."/>
            <person name="Bohenzky R.A."/>
            <person name="Chien M.-C."/>
            <person name="Chen J."/>
            <person name="Yan M."/>
            <person name="Maddalena D."/>
            <person name="Parry J.P."/>
            <person name="Peruzzi D."/>
            <person name="Edelman I.S."/>
            <person name="Chang Y."/>
            <person name="Moore P.S."/>
        </authorList>
    </citation>
    <scope>NUCLEOTIDE SEQUENCE</scope>
</reference>
<evidence type="ECO:0000313" key="4">
    <source>
        <dbReference type="EMBL" id="AAC57083.1"/>
    </source>
</evidence>
<dbReference type="InterPro" id="IPR043031">
    <property type="entry name" value="Viral_ssDBP_head"/>
</dbReference>
<dbReference type="GO" id="GO:0042025">
    <property type="term" value="C:host cell nucleus"/>
    <property type="evidence" value="ECO:0007669"/>
    <property type="project" value="InterPro"/>
</dbReference>
<reference evidence="4" key="1">
    <citation type="journal article" date="1996" name="Proc. Natl. Acad. Sci. U.S.A.">
        <title>Nucleotide sequence of the Kaposi sarcoma-associated herpesvirus (HHV8).</title>
        <authorList>
            <person name="Russo J.J."/>
            <person name="Bohenzky R.A."/>
            <person name="Chien M.-C."/>
            <person name="Chen J."/>
            <person name="Yan M."/>
            <person name="Maddalena D."/>
            <person name="Parry J.P."/>
            <person name="Peruzzi D."/>
            <person name="Edelman I.S."/>
            <person name="Chang Y."/>
            <person name="Moore P.S."/>
        </authorList>
    </citation>
    <scope>NUCLEOTIDE SEQUENCE</scope>
</reference>
<evidence type="ECO:0000256" key="1">
    <source>
        <dbReference type="ARBA" id="ARBA00022562"/>
    </source>
</evidence>
<dbReference type="Gene3D" id="1.20.190.40">
    <property type="entry name" value="Viral ssDNA binding protein, head domain"/>
    <property type="match status" value="2"/>
</dbReference>
<dbReference type="InterPro" id="IPR000635">
    <property type="entry name" value="Viral_ssDNA-bd"/>
</dbReference>
<accession>P88904</accession>
<dbReference type="GO" id="GO:0006260">
    <property type="term" value="P:DNA replication"/>
    <property type="evidence" value="ECO:0007669"/>
    <property type="project" value="UniProtKB-KW"/>
</dbReference>
<dbReference type="Pfam" id="PF00747">
    <property type="entry name" value="Viral_DNA_bp"/>
    <property type="match status" value="1"/>
</dbReference>
<dbReference type="MINT" id="P88904"/>
<organism evidence="4">
    <name type="scientific">Human herpesvirus 8 type M</name>
    <dbReference type="NCBI Taxonomy" id="435895"/>
    <lineage>
        <taxon>Viruses</taxon>
        <taxon>Duplodnaviria</taxon>
        <taxon>Heunggongvirae</taxon>
        <taxon>Peploviricota</taxon>
        <taxon>Herviviricetes</taxon>
        <taxon>Herpesvirales</taxon>
        <taxon>Orthoherpesviridae</taxon>
        <taxon>Gammaherpesvirinae</taxon>
        <taxon>Rhadinovirus</taxon>
        <taxon>Rhadinovirus humangamma8</taxon>
        <taxon>Human herpesvirus 8</taxon>
    </lineage>
</organism>
<name>P88904_HHV8</name>
<keyword evidence="3" id="KW-0238">DNA-binding</keyword>
<keyword evidence="1" id="KW-1048">Host nucleus</keyword>
<dbReference type="GO" id="GO:0003697">
    <property type="term" value="F:single-stranded DNA binding"/>
    <property type="evidence" value="ECO:0007669"/>
    <property type="project" value="InterPro"/>
</dbReference>
<evidence type="ECO:0000256" key="2">
    <source>
        <dbReference type="ARBA" id="ARBA00022705"/>
    </source>
</evidence>
<protein>
    <submittedName>
        <fullName evidence="4">ORF 6</fullName>
    </submittedName>
</protein>
<dbReference type="SUPFAM" id="SSF118208">
    <property type="entry name" value="Viral ssDNA binding protein"/>
    <property type="match status" value="1"/>
</dbReference>
<dbReference type="IntAct" id="P88904">
    <property type="interactions" value="3"/>
</dbReference>
<dbReference type="InterPro" id="IPR035989">
    <property type="entry name" value="DBP_sf"/>
</dbReference>
<comment type="interaction">
    <interactant intactId="EBI-7921836">
        <id>P88904</id>
    </interactant>
    <interactant intactId="EBI-6150009">
        <id>P90489</id>
        <label>K5</label>
    </interactant>
    <organismsDiffer>true</organismsDiffer>
    <experiments>2</experiments>
</comment>
<dbReference type="EMBL" id="U75698">
    <property type="protein sequence ID" value="AAC57083.1"/>
    <property type="molecule type" value="Genomic_DNA"/>
</dbReference>
<sequence>MALKGPQTLEENIGSAAPTGPCGYLYAYLTHNFPIGEASLLGNGYPEAKVFSLPLLHGLTVESDFPLNVKAVHKKIDATTASVKLTSYHREAIVFHNTHLFQPIFQGKGLEKLCRESRELFGFSTFVEQQHKGTLWSPEACPQLPCANEIFMAVIVTEGFKERLYGGKLVPVPSQTTPVHIGEHQAFKIPLYDEDLFGPSRAQELCRFYNPDISRYLHDSIFTGIAQALRVKDVSTVIQASERQFVHDQYKIPKLVQAKDFPQCASRGTDGSTLMVIDSLVAELGMSYGLSFIEGPQDSCEVLNYDTWPIFENCETPDARLRALEVWHAEQALHIGAQLFAANSVLYLTRVAKLPQKNQRGDANMYNSFYLQHGLGYLSEATVKENGASAFKGVPVSALDGSSYTLQHLAYASSFSPHLLARMCYYLQFLPHHKNTNSQSYNVVDYVGTAAPSQMCDLCQGQCPAVCINTLFYRMKDRFPPVLSNVKRDPYVITGTAGTYNDLEILGNFATFREREEEGNPVEDAPKYTYWQLCQNITEKLASMGISEGGDALRTLIVDIPSFVKVFKGIDSTVEAELLKFINCMIKNNYNFRENIKSVHHILQFACNVYWQAPCPVFLTLYYKSLLTVIQDICLTSCMMYEQDNPAVGIVPSEWLKMHFQTMWTNFKGACFDKGAITGGELKIVHQSMFCDLFDTDAAIGGMFAPARMQVRIARAMLMVPKTIKIKNRIIFSNSTGAESIQAGFMKPASQRDSYIVGGPYMKFLNALHKTLFPSTKTSALYLWHKIGQTTKNPILPGVSGEHLTELCNYVKASSQAFEEINVLDLVPDTLTSYAKIKLNSSILRACGQTQFYATTLSCLSPVTQLVPAEEYPHVLGPVGLSSPDEYRAKVAGRSVTIVQSTLKQAVSTNGRLRPIITVPLVVNKYTGSNGNTNVFHCANLGYFSGRGVDRNLRPESVPFKKNNVSSMLRKRHVIMTPLVDRLVKRIVGINSGEFEAEAVKRSVQNVLEDRDNPNLPKTVVLELVKPPRWSSCASLTEEDVIYYLGPYAVLGDEVLSLLSTVGQAGVPWTAEGVASVIQDIIDDCELQFVGPEEPCLIQGQSVVEELFPSPGVPSLTVGKKRKIASLLSDLDL</sequence>
<proteinExistence type="evidence at protein level"/>